<name>A0A941HYX2_9MICO</name>
<dbReference type="RefSeq" id="WP_211601458.1">
    <property type="nucleotide sequence ID" value="NZ_JAGSNF010000003.1"/>
</dbReference>
<comment type="caution">
    <text evidence="1">The sequence shown here is derived from an EMBL/GenBank/DDBJ whole genome shotgun (WGS) entry which is preliminary data.</text>
</comment>
<dbReference type="SUPFAM" id="SSF50475">
    <property type="entry name" value="FMN-binding split barrel"/>
    <property type="match status" value="1"/>
</dbReference>
<sequence>MDVTTLPESATCELTTRGRRSGRESRIEIWYVVADGRLVITGTPGRRDWLANLRADPRARLHLRGRDVDVVAHEITDPDERRHVVREVWRVQPWYSRQASSIDAWVARAPIVVLREADTRAA</sequence>
<dbReference type="Proteomes" id="UP000677016">
    <property type="component" value="Unassembled WGS sequence"/>
</dbReference>
<evidence type="ECO:0000313" key="2">
    <source>
        <dbReference type="Proteomes" id="UP000677016"/>
    </source>
</evidence>
<gene>
    <name evidence="1" type="ORF">KC207_03255</name>
</gene>
<dbReference type="InterPro" id="IPR012349">
    <property type="entry name" value="Split_barrel_FMN-bd"/>
</dbReference>
<proteinExistence type="predicted"/>
<dbReference type="NCBIfam" id="TIGR00026">
    <property type="entry name" value="hi_GC_TIGR00026"/>
    <property type="match status" value="1"/>
</dbReference>
<accession>A0A941HYX2</accession>
<keyword evidence="2" id="KW-1185">Reference proteome</keyword>
<dbReference type="GO" id="GO:0016491">
    <property type="term" value="F:oxidoreductase activity"/>
    <property type="evidence" value="ECO:0007669"/>
    <property type="project" value="InterPro"/>
</dbReference>
<dbReference type="AlphaFoldDB" id="A0A941HYX2"/>
<evidence type="ECO:0000313" key="1">
    <source>
        <dbReference type="EMBL" id="MBR7742310.1"/>
    </source>
</evidence>
<organism evidence="1 2">
    <name type="scientific">Phycicoccus avicenniae</name>
    <dbReference type="NCBI Taxonomy" id="2828860"/>
    <lineage>
        <taxon>Bacteria</taxon>
        <taxon>Bacillati</taxon>
        <taxon>Actinomycetota</taxon>
        <taxon>Actinomycetes</taxon>
        <taxon>Micrococcales</taxon>
        <taxon>Intrasporangiaceae</taxon>
        <taxon>Phycicoccus</taxon>
    </lineage>
</organism>
<dbReference type="InterPro" id="IPR004378">
    <property type="entry name" value="F420H2_quin_Rdtase"/>
</dbReference>
<protein>
    <submittedName>
        <fullName evidence="1">Nitroreductase family deazaflavin-dependent oxidoreductase</fullName>
    </submittedName>
</protein>
<reference evidence="1" key="1">
    <citation type="submission" date="2021-04" db="EMBL/GenBank/DDBJ databases">
        <title>Phycicoccus avicenniae sp. nov., a novel endophytic actinomycetes isolated from branch of Avicennia mariana.</title>
        <authorList>
            <person name="Tuo L."/>
        </authorList>
    </citation>
    <scope>NUCLEOTIDE SEQUENCE</scope>
    <source>
        <strain evidence="1">BSK3Z-2</strain>
    </source>
</reference>
<dbReference type="Pfam" id="PF04075">
    <property type="entry name" value="F420H2_quin_red"/>
    <property type="match status" value="1"/>
</dbReference>
<dbReference type="EMBL" id="JAGSNF010000003">
    <property type="protein sequence ID" value="MBR7742310.1"/>
    <property type="molecule type" value="Genomic_DNA"/>
</dbReference>
<dbReference type="Gene3D" id="2.30.110.10">
    <property type="entry name" value="Electron Transport, Fmn-binding Protein, Chain A"/>
    <property type="match status" value="1"/>
</dbReference>